<comment type="caution">
    <text evidence="6">The sequence shown here is derived from an EMBL/GenBank/DDBJ whole genome shotgun (WGS) entry which is preliminary data.</text>
</comment>
<evidence type="ECO:0000259" key="5">
    <source>
        <dbReference type="PROSITE" id="PS50127"/>
    </source>
</evidence>
<sequence>MELEFEALKPYVCSNPLCLYQYINLGLGSSIEHEIIKNPFVVDLLICFFYSALSNKTSIREYPTGLNLKGVLTGSKIDPEENLLAEACFLDKVIKFNPADYISIRNLQVGTPILVVIDSRDRTQVRSMANGFLERHLCRITSVQASSCKFEIMSTETTPVNVVPDGNATQASEPTSDWKKVYVFQFNNDLDGFEDEERRLSLTYITRGIPSVLRMREFLLQNPRRHLSSWERIDKNGLLLLHWIIASNRSLILQDEPVPPLNPEMSSEDETPTSSFNRVRGIPSEYMQFRFLQGTPERERLFVNELRSTAQALYSRQQPPTIFAWHGSPLRNWHSIIRTGLDFQATTHGRSYGHGVYFSPHLTTSSSYSERGAWSDFTASIWPNSALKPRSAIGICELINRTGEFVSTNPHYVVNKLEWIQCRYLMVMVSPTLEATNYPFPAQPTRKCTGYVPQSMAFQLTGIGGRRVEIPLSALSSAQRRDMNLLEVGDPIITTAVPSASGDSGENPPIILDGGDDEADYAFLMDSDDEFDITSEIRKRRRSPSQDILSQASSKLSNTAHGFKMRAEDASLVITTTRVATDFRPGSLALDSLPKLPEPTWASSSSGALQSLARAVRELQQIQSTHDIGSLGWYVDFDRLTNMFHWIVELHTFDKDLPLAQDMKQVGCPSVVLELRFGANYPFSPPFVRVIRPRFKTFMAGGGGHVTSGGAICSEMLTNSGWSPALTVEKILLQVRVGLCDLHPRQD</sequence>
<dbReference type="SUPFAM" id="SSF56399">
    <property type="entry name" value="ADP-ribosylation"/>
    <property type="match status" value="1"/>
</dbReference>
<dbReference type="InterPro" id="IPR051838">
    <property type="entry name" value="ARTD_PARP"/>
</dbReference>
<gene>
    <name evidence="6" type="ORF">PT974_02638</name>
</gene>
<evidence type="ECO:0000313" key="6">
    <source>
        <dbReference type="EMBL" id="KAK5997283.1"/>
    </source>
</evidence>
<keyword evidence="4" id="KW-0520">NAD</keyword>
<dbReference type="Gene3D" id="3.90.228.10">
    <property type="match status" value="1"/>
</dbReference>
<dbReference type="Pfam" id="PF00644">
    <property type="entry name" value="PARP"/>
    <property type="match status" value="1"/>
</dbReference>
<keyword evidence="2" id="KW-0808">Transferase</keyword>
<keyword evidence="7" id="KW-1185">Reference proteome</keyword>
<evidence type="ECO:0000256" key="2">
    <source>
        <dbReference type="ARBA" id="ARBA00022679"/>
    </source>
</evidence>
<dbReference type="PROSITE" id="PS50127">
    <property type="entry name" value="UBC_2"/>
    <property type="match status" value="1"/>
</dbReference>
<dbReference type="PANTHER" id="PTHR21328">
    <property type="entry name" value="POLY ADP-RIBOSE POLYMERASE FAMILY, MEMBER PARP"/>
    <property type="match status" value="1"/>
</dbReference>
<evidence type="ECO:0000313" key="7">
    <source>
        <dbReference type="Proteomes" id="UP001338125"/>
    </source>
</evidence>
<dbReference type="CDD" id="cd23802">
    <property type="entry name" value="UBCc_UBE2Q"/>
    <property type="match status" value="1"/>
</dbReference>
<feature type="domain" description="UBC core" evidence="5">
    <location>
        <begin position="610"/>
        <end position="747"/>
    </location>
</feature>
<proteinExistence type="predicted"/>
<evidence type="ECO:0000256" key="4">
    <source>
        <dbReference type="ARBA" id="ARBA00023027"/>
    </source>
</evidence>
<evidence type="ECO:0000256" key="3">
    <source>
        <dbReference type="ARBA" id="ARBA00022695"/>
    </source>
</evidence>
<dbReference type="SUPFAM" id="SSF54495">
    <property type="entry name" value="UBC-like"/>
    <property type="match status" value="1"/>
</dbReference>
<dbReference type="Pfam" id="PF00179">
    <property type="entry name" value="UQ_con"/>
    <property type="match status" value="1"/>
</dbReference>
<name>A0ABR0SYP6_9HYPO</name>
<keyword evidence="3" id="KW-0548">Nucleotidyltransferase</keyword>
<dbReference type="Proteomes" id="UP001338125">
    <property type="component" value="Unassembled WGS sequence"/>
</dbReference>
<organism evidence="6 7">
    <name type="scientific">Cladobotryum mycophilum</name>
    <dbReference type="NCBI Taxonomy" id="491253"/>
    <lineage>
        <taxon>Eukaryota</taxon>
        <taxon>Fungi</taxon>
        <taxon>Dikarya</taxon>
        <taxon>Ascomycota</taxon>
        <taxon>Pezizomycotina</taxon>
        <taxon>Sordariomycetes</taxon>
        <taxon>Hypocreomycetidae</taxon>
        <taxon>Hypocreales</taxon>
        <taxon>Hypocreaceae</taxon>
        <taxon>Cladobotryum</taxon>
    </lineage>
</organism>
<reference evidence="6 7" key="1">
    <citation type="submission" date="2024-01" db="EMBL/GenBank/DDBJ databases">
        <title>Complete genome of Cladobotryum mycophilum ATHUM6906.</title>
        <authorList>
            <person name="Christinaki A.C."/>
            <person name="Myridakis A.I."/>
            <person name="Kouvelis V.N."/>
        </authorList>
    </citation>
    <scope>NUCLEOTIDE SEQUENCE [LARGE SCALE GENOMIC DNA]</scope>
    <source>
        <strain evidence="6 7">ATHUM6906</strain>
    </source>
</reference>
<evidence type="ECO:0000256" key="1">
    <source>
        <dbReference type="ARBA" id="ARBA00022676"/>
    </source>
</evidence>
<keyword evidence="1" id="KW-0328">Glycosyltransferase</keyword>
<dbReference type="InterPro" id="IPR016135">
    <property type="entry name" value="UBQ-conjugating_enzyme/RWD"/>
</dbReference>
<dbReference type="InterPro" id="IPR012317">
    <property type="entry name" value="Poly(ADP-ribose)pol_cat_dom"/>
</dbReference>
<dbReference type="EMBL" id="JAVFKD010000002">
    <property type="protein sequence ID" value="KAK5997283.1"/>
    <property type="molecule type" value="Genomic_DNA"/>
</dbReference>
<dbReference type="Gene3D" id="3.10.110.10">
    <property type="entry name" value="Ubiquitin Conjugating Enzyme"/>
    <property type="match status" value="1"/>
</dbReference>
<accession>A0ABR0SYP6</accession>
<protein>
    <submittedName>
        <fullName evidence="6">Ubiquitin-conjugating enzyme E2Q-like protein</fullName>
    </submittedName>
</protein>
<dbReference type="InterPro" id="IPR000608">
    <property type="entry name" value="UBC"/>
</dbReference>